<dbReference type="InterPro" id="IPR001647">
    <property type="entry name" value="HTH_TetR"/>
</dbReference>
<dbReference type="Pfam" id="PF00440">
    <property type="entry name" value="TetR_N"/>
    <property type="match status" value="1"/>
</dbReference>
<dbReference type="RefSeq" id="WP_160825602.1">
    <property type="nucleotide sequence ID" value="NZ_JBHSXS010000064.1"/>
</dbReference>
<protein>
    <submittedName>
        <fullName evidence="4">TetR/AcrR family transcriptional regulator</fullName>
    </submittedName>
</protein>
<reference evidence="5" key="1">
    <citation type="journal article" date="2019" name="Int. J. Syst. Evol. Microbiol.">
        <title>The Global Catalogue of Microorganisms (GCM) 10K type strain sequencing project: providing services to taxonomists for standard genome sequencing and annotation.</title>
        <authorList>
            <consortium name="The Broad Institute Genomics Platform"/>
            <consortium name="The Broad Institute Genome Sequencing Center for Infectious Disease"/>
            <person name="Wu L."/>
            <person name="Ma J."/>
        </authorList>
    </citation>
    <scope>NUCLEOTIDE SEQUENCE [LARGE SCALE GENOMIC DNA]</scope>
    <source>
        <strain evidence="5">JCM 3369</strain>
    </source>
</reference>
<dbReference type="PANTHER" id="PTHR30055:SF146">
    <property type="entry name" value="HTH-TYPE TRANSCRIPTIONAL DUAL REGULATOR CECR"/>
    <property type="match status" value="1"/>
</dbReference>
<feature type="domain" description="HTH tetR-type" evidence="3">
    <location>
        <begin position="19"/>
        <end position="79"/>
    </location>
</feature>
<accession>A0ABW2D251</accession>
<evidence type="ECO:0000313" key="5">
    <source>
        <dbReference type="Proteomes" id="UP001596380"/>
    </source>
</evidence>
<keyword evidence="5" id="KW-1185">Reference proteome</keyword>
<dbReference type="Pfam" id="PF14246">
    <property type="entry name" value="TetR_C_7"/>
    <property type="match status" value="1"/>
</dbReference>
<keyword evidence="1 2" id="KW-0238">DNA-binding</keyword>
<comment type="caution">
    <text evidence="4">The sequence shown here is derived from an EMBL/GenBank/DDBJ whole genome shotgun (WGS) entry which is preliminary data.</text>
</comment>
<dbReference type="PRINTS" id="PR00455">
    <property type="entry name" value="HTHTETR"/>
</dbReference>
<dbReference type="InterPro" id="IPR009057">
    <property type="entry name" value="Homeodomain-like_sf"/>
</dbReference>
<feature type="DNA-binding region" description="H-T-H motif" evidence="2">
    <location>
        <begin position="42"/>
        <end position="61"/>
    </location>
</feature>
<name>A0ABW2D251_9ACTN</name>
<evidence type="ECO:0000313" key="4">
    <source>
        <dbReference type="EMBL" id="MFC6886974.1"/>
    </source>
</evidence>
<dbReference type="InterPro" id="IPR023772">
    <property type="entry name" value="DNA-bd_HTH_TetR-type_CS"/>
</dbReference>
<dbReference type="PROSITE" id="PS50977">
    <property type="entry name" value="HTH_TETR_2"/>
    <property type="match status" value="1"/>
</dbReference>
<dbReference type="SUPFAM" id="SSF46689">
    <property type="entry name" value="Homeodomain-like"/>
    <property type="match status" value="1"/>
</dbReference>
<evidence type="ECO:0000256" key="2">
    <source>
        <dbReference type="PROSITE-ProRule" id="PRU00335"/>
    </source>
</evidence>
<organism evidence="4 5">
    <name type="scientific">Actinomadura yumaensis</name>
    <dbReference type="NCBI Taxonomy" id="111807"/>
    <lineage>
        <taxon>Bacteria</taxon>
        <taxon>Bacillati</taxon>
        <taxon>Actinomycetota</taxon>
        <taxon>Actinomycetes</taxon>
        <taxon>Streptosporangiales</taxon>
        <taxon>Thermomonosporaceae</taxon>
        <taxon>Actinomadura</taxon>
    </lineage>
</organism>
<proteinExistence type="predicted"/>
<dbReference type="Proteomes" id="UP001596380">
    <property type="component" value="Unassembled WGS sequence"/>
</dbReference>
<dbReference type="InterPro" id="IPR050109">
    <property type="entry name" value="HTH-type_TetR-like_transc_reg"/>
</dbReference>
<evidence type="ECO:0000259" key="3">
    <source>
        <dbReference type="PROSITE" id="PS50977"/>
    </source>
</evidence>
<evidence type="ECO:0000256" key="1">
    <source>
        <dbReference type="ARBA" id="ARBA00023125"/>
    </source>
</evidence>
<gene>
    <name evidence="4" type="ORF">ACFQKB_44920</name>
</gene>
<dbReference type="PANTHER" id="PTHR30055">
    <property type="entry name" value="HTH-TYPE TRANSCRIPTIONAL REGULATOR RUTR"/>
    <property type="match status" value="1"/>
</dbReference>
<dbReference type="EMBL" id="JBHSXS010000064">
    <property type="protein sequence ID" value="MFC6886974.1"/>
    <property type="molecule type" value="Genomic_DNA"/>
</dbReference>
<sequence length="218" mass="23275">MTSQDETATAKPPPRGGLADKRRAILAGALSVFAQDGYARASIDAIAARAGVSTRTIYNHFADKAGLFEAVIHSSATRAADAQIAIVDRHLRKVVDLEADLVDFGREWAARATAEHAEHFALARQVNAEAGHIPRAAIETWQENGPLRVRRALAERLTALRDRGLLNVPGDPERAALHLLLLISAAHPSYRAAAPSDEEVDAAVAAGVRAFLHGYAAT</sequence>
<dbReference type="Gene3D" id="1.10.357.10">
    <property type="entry name" value="Tetracycline Repressor, domain 2"/>
    <property type="match status" value="1"/>
</dbReference>
<dbReference type="InterPro" id="IPR039536">
    <property type="entry name" value="TetR_C_Proteobacteria"/>
</dbReference>
<dbReference type="PROSITE" id="PS01081">
    <property type="entry name" value="HTH_TETR_1"/>
    <property type="match status" value="1"/>
</dbReference>